<reference evidence="2" key="2">
    <citation type="submission" date="2025-08" db="UniProtKB">
        <authorList>
            <consortium name="Ensembl"/>
        </authorList>
    </citation>
    <scope>IDENTIFICATION</scope>
</reference>
<keyword evidence="3" id="KW-1185">Reference proteome</keyword>
<dbReference type="GO" id="GO:0035803">
    <property type="term" value="P:egg coat formation"/>
    <property type="evidence" value="ECO:0007669"/>
    <property type="project" value="TreeGrafter"/>
</dbReference>
<dbReference type="GO" id="GO:0031012">
    <property type="term" value="C:extracellular matrix"/>
    <property type="evidence" value="ECO:0007669"/>
    <property type="project" value="TreeGrafter"/>
</dbReference>
<evidence type="ECO:0000256" key="1">
    <source>
        <dbReference type="SAM" id="Phobius"/>
    </source>
</evidence>
<dbReference type="GO" id="GO:0032190">
    <property type="term" value="F:acrosin binding"/>
    <property type="evidence" value="ECO:0007669"/>
    <property type="project" value="TreeGrafter"/>
</dbReference>
<dbReference type="PANTHER" id="PTHR11576">
    <property type="entry name" value="ZONA PELLUCIDA SPERM-BINDING PROTEIN 3"/>
    <property type="match status" value="1"/>
</dbReference>
<protein>
    <recommendedName>
        <fullName evidence="4">ZP domain-containing protein</fullName>
    </recommendedName>
</protein>
<dbReference type="GO" id="GO:2000344">
    <property type="term" value="P:positive regulation of acrosome reaction"/>
    <property type="evidence" value="ECO:0007669"/>
    <property type="project" value="TreeGrafter"/>
</dbReference>
<dbReference type="PANTHER" id="PTHR11576:SF14">
    <property type="entry name" value="ZP DOMAIN-CONTAINING PROTEIN"/>
    <property type="match status" value="1"/>
</dbReference>
<evidence type="ECO:0008006" key="4">
    <source>
        <dbReference type="Google" id="ProtNLM"/>
    </source>
</evidence>
<evidence type="ECO:0000313" key="2">
    <source>
        <dbReference type="Ensembl" id="ENSECRP00000013606.1"/>
    </source>
</evidence>
<name>A0A8C4SAU0_ERPCA</name>
<proteinExistence type="predicted"/>
<keyword evidence="1" id="KW-1133">Transmembrane helix</keyword>
<dbReference type="InterPro" id="IPR042235">
    <property type="entry name" value="ZP-C_dom"/>
</dbReference>
<keyword evidence="1" id="KW-0472">Membrane</keyword>
<dbReference type="Ensembl" id="ENSECRT00000013780.1">
    <property type="protein sequence ID" value="ENSECRP00000013606.1"/>
    <property type="gene ID" value="ENSECRG00000009033.1"/>
</dbReference>
<dbReference type="Gene3D" id="2.60.40.4100">
    <property type="entry name" value="Zona pellucida, ZP-C domain"/>
    <property type="match status" value="1"/>
</dbReference>
<dbReference type="Proteomes" id="UP000694620">
    <property type="component" value="Chromosome 3"/>
</dbReference>
<dbReference type="GO" id="GO:0007339">
    <property type="term" value="P:binding of sperm to zona pellucida"/>
    <property type="evidence" value="ECO:0007669"/>
    <property type="project" value="TreeGrafter"/>
</dbReference>
<dbReference type="AlphaFoldDB" id="A0A8C4SAU0"/>
<evidence type="ECO:0000313" key="3">
    <source>
        <dbReference type="Proteomes" id="UP000694620"/>
    </source>
</evidence>
<organism evidence="2 3">
    <name type="scientific">Erpetoichthys calabaricus</name>
    <name type="common">Rope fish</name>
    <name type="synonym">Calamoichthys calabaricus</name>
    <dbReference type="NCBI Taxonomy" id="27687"/>
    <lineage>
        <taxon>Eukaryota</taxon>
        <taxon>Metazoa</taxon>
        <taxon>Chordata</taxon>
        <taxon>Craniata</taxon>
        <taxon>Vertebrata</taxon>
        <taxon>Euteleostomi</taxon>
        <taxon>Actinopterygii</taxon>
        <taxon>Polypteriformes</taxon>
        <taxon>Polypteridae</taxon>
        <taxon>Erpetoichthys</taxon>
    </lineage>
</organism>
<accession>A0A8C4SAU0</accession>
<reference evidence="2" key="1">
    <citation type="submission" date="2021-06" db="EMBL/GenBank/DDBJ databases">
        <authorList>
            <consortium name="Wellcome Sanger Institute Data Sharing"/>
        </authorList>
    </citation>
    <scope>NUCLEOTIDE SEQUENCE [LARGE SCALE GENOMIC DNA]</scope>
</reference>
<sequence length="187" mass="20317">LEEDWAALLISWHFELLISLQASVDNTNHLLLQVFVDNCVASGGTAPTYIFISNNGVDPSTIQFELDAFRFCGVAYKLSKSMQIFITCSLKAILASQDIDSLNMLFCRINYCATVLHGRQRAEKPKSRHRRSGSCLSMASGEGPFSFCNAKGSSILVLGSVLSVLALACTALLGFFSCCKQTSKNTG</sequence>
<keyword evidence="1" id="KW-0812">Transmembrane</keyword>
<reference evidence="2" key="3">
    <citation type="submission" date="2025-09" db="UniProtKB">
        <authorList>
            <consortium name="Ensembl"/>
        </authorList>
    </citation>
    <scope>IDENTIFICATION</scope>
</reference>
<feature type="transmembrane region" description="Helical" evidence="1">
    <location>
        <begin position="155"/>
        <end position="176"/>
    </location>
</feature>